<dbReference type="Gene3D" id="1.20.120.520">
    <property type="entry name" value="nmb1532 protein domain like"/>
    <property type="match status" value="1"/>
</dbReference>
<reference evidence="4 5" key="1">
    <citation type="submission" date="2016-11" db="EMBL/GenBank/DDBJ databases">
        <authorList>
            <person name="Jaros S."/>
            <person name="Januszkiewicz K."/>
            <person name="Wedrychowicz H."/>
        </authorList>
    </citation>
    <scope>NUCLEOTIDE SEQUENCE [LARGE SCALE GENOMIC DNA]</scope>
    <source>
        <strain evidence="4 5">DSM 44523</strain>
    </source>
</reference>
<dbReference type="OrthoDB" id="5183396at2"/>
<evidence type="ECO:0000259" key="2">
    <source>
        <dbReference type="Pfam" id="PF01814"/>
    </source>
</evidence>
<proteinExistence type="predicted"/>
<feature type="region of interest" description="Disordered" evidence="1">
    <location>
        <begin position="147"/>
        <end position="238"/>
    </location>
</feature>
<dbReference type="InterPro" id="IPR012312">
    <property type="entry name" value="Hemerythrin-like"/>
</dbReference>
<dbReference type="PANTHER" id="PTHR35585:SF1">
    <property type="entry name" value="HHE DOMAIN PROTEIN (AFU_ORTHOLOGUE AFUA_4G00730)"/>
    <property type="match status" value="1"/>
</dbReference>
<dbReference type="EMBL" id="FQVN01000015">
    <property type="protein sequence ID" value="SHG87645.1"/>
    <property type="molecule type" value="Genomic_DNA"/>
</dbReference>
<name>A0A1M5NDV9_STRHI</name>
<feature type="compositionally biased region" description="Basic and acidic residues" evidence="1">
    <location>
        <begin position="201"/>
        <end position="227"/>
    </location>
</feature>
<feature type="region of interest" description="Disordered" evidence="1">
    <location>
        <begin position="51"/>
        <end position="80"/>
    </location>
</feature>
<sequence length="238" mass="26672">MAATGTDAITLITRDHREMERLFEEMRTDVERRPELVRTLGAMLIAHSRAEEEHVYPEVAKAAPQEADEVEHSKEEHEEAERILHQLEQTDPASDEFESVLDELVGAVEHHVQEEESEVLPALAEAVGQKRLRELGKIFKERRAQEMTAYEAESTRLTPAPRQSEETARGRRTSAAGSGRKGSTRQKEPAGSAKGAPAQREPSRDELYEKARELGVEGRSKMTKDELAAAVSGGRRRR</sequence>
<dbReference type="GO" id="GO:0006353">
    <property type="term" value="P:DNA-templated transcription termination"/>
    <property type="evidence" value="ECO:0007669"/>
    <property type="project" value="InterPro"/>
</dbReference>
<evidence type="ECO:0000313" key="4">
    <source>
        <dbReference type="EMBL" id="SHG87645.1"/>
    </source>
</evidence>
<dbReference type="Proteomes" id="UP000184501">
    <property type="component" value="Unassembled WGS sequence"/>
</dbReference>
<dbReference type="AlphaFoldDB" id="A0A1M5NDV9"/>
<dbReference type="PANTHER" id="PTHR35585">
    <property type="entry name" value="HHE DOMAIN PROTEIN (AFU_ORTHOLOGUE AFUA_4G00730)"/>
    <property type="match status" value="1"/>
</dbReference>
<dbReference type="RefSeq" id="WP_073489626.1">
    <property type="nucleotide sequence ID" value="NZ_FQVN01000015.1"/>
</dbReference>
<feature type="domain" description="Rho termination factor-like N-terminal" evidence="3">
    <location>
        <begin position="205"/>
        <end position="230"/>
    </location>
</feature>
<gene>
    <name evidence="4" type="ORF">SAMN05444320_115106</name>
</gene>
<feature type="compositionally biased region" description="Basic and acidic residues" evidence="1">
    <location>
        <begin position="70"/>
        <end position="80"/>
    </location>
</feature>
<feature type="domain" description="Hemerythrin-like" evidence="2">
    <location>
        <begin position="8"/>
        <end position="123"/>
    </location>
</feature>
<dbReference type="InterPro" id="IPR011112">
    <property type="entry name" value="Rho-like_N"/>
</dbReference>
<evidence type="ECO:0000259" key="3">
    <source>
        <dbReference type="Pfam" id="PF07498"/>
    </source>
</evidence>
<keyword evidence="5" id="KW-1185">Reference proteome</keyword>
<dbReference type="Pfam" id="PF01814">
    <property type="entry name" value="Hemerythrin"/>
    <property type="match status" value="1"/>
</dbReference>
<dbReference type="Pfam" id="PF07498">
    <property type="entry name" value="Rho_N"/>
    <property type="match status" value="1"/>
</dbReference>
<dbReference type="STRING" id="2017.SAMN05444320_115106"/>
<dbReference type="CDD" id="cd12108">
    <property type="entry name" value="Hr-like"/>
    <property type="match status" value="1"/>
</dbReference>
<organism evidence="4 5">
    <name type="scientific">Streptoalloteichus hindustanus</name>
    <dbReference type="NCBI Taxonomy" id="2017"/>
    <lineage>
        <taxon>Bacteria</taxon>
        <taxon>Bacillati</taxon>
        <taxon>Actinomycetota</taxon>
        <taxon>Actinomycetes</taxon>
        <taxon>Pseudonocardiales</taxon>
        <taxon>Pseudonocardiaceae</taxon>
        <taxon>Streptoalloteichus</taxon>
    </lineage>
</organism>
<accession>A0A1M5NDV9</accession>
<evidence type="ECO:0000313" key="5">
    <source>
        <dbReference type="Proteomes" id="UP000184501"/>
    </source>
</evidence>
<protein>
    <submittedName>
        <fullName evidence="4">Rho termination factor, N-terminal domain</fullName>
    </submittedName>
</protein>
<evidence type="ECO:0000256" key="1">
    <source>
        <dbReference type="SAM" id="MobiDB-lite"/>
    </source>
</evidence>